<comment type="caution">
    <text evidence="2">The sequence shown here is derived from an EMBL/GenBank/DDBJ whole genome shotgun (WGS) entry which is preliminary data.</text>
</comment>
<sequence>MTPPIKGISKGLPVDKEPITTSGYMNNVRPIDTLERRLRLGQRPGLDKWGNGDQIGAAEQPVVAMVIVASVL</sequence>
<feature type="region of interest" description="Disordered" evidence="1">
    <location>
        <begin position="1"/>
        <end position="23"/>
    </location>
</feature>
<proteinExistence type="predicted"/>
<organism evidence="2">
    <name type="scientific">marine sediment metagenome</name>
    <dbReference type="NCBI Taxonomy" id="412755"/>
    <lineage>
        <taxon>unclassified sequences</taxon>
        <taxon>metagenomes</taxon>
        <taxon>ecological metagenomes</taxon>
    </lineage>
</organism>
<dbReference type="AlphaFoldDB" id="A0A0F9IUP8"/>
<gene>
    <name evidence="2" type="ORF">LCGC14_1535580</name>
</gene>
<evidence type="ECO:0000256" key="1">
    <source>
        <dbReference type="SAM" id="MobiDB-lite"/>
    </source>
</evidence>
<accession>A0A0F9IUP8</accession>
<evidence type="ECO:0000313" key="2">
    <source>
        <dbReference type="EMBL" id="KKM61053.1"/>
    </source>
</evidence>
<name>A0A0F9IUP8_9ZZZZ</name>
<protein>
    <submittedName>
        <fullName evidence="2">Uncharacterized protein</fullName>
    </submittedName>
</protein>
<reference evidence="2" key="1">
    <citation type="journal article" date="2015" name="Nature">
        <title>Complex archaea that bridge the gap between prokaryotes and eukaryotes.</title>
        <authorList>
            <person name="Spang A."/>
            <person name="Saw J.H."/>
            <person name="Jorgensen S.L."/>
            <person name="Zaremba-Niedzwiedzka K."/>
            <person name="Martijn J."/>
            <person name="Lind A.E."/>
            <person name="van Eijk R."/>
            <person name="Schleper C."/>
            <person name="Guy L."/>
            <person name="Ettema T.J."/>
        </authorList>
    </citation>
    <scope>NUCLEOTIDE SEQUENCE</scope>
</reference>
<dbReference type="EMBL" id="LAZR01011561">
    <property type="protein sequence ID" value="KKM61053.1"/>
    <property type="molecule type" value="Genomic_DNA"/>
</dbReference>